<dbReference type="RefSeq" id="XP_013392160.1">
    <property type="nucleotide sequence ID" value="XM_013536706.2"/>
</dbReference>
<feature type="signal peptide" evidence="1">
    <location>
        <begin position="1"/>
        <end position="17"/>
    </location>
</feature>
<evidence type="ECO:0000313" key="2">
    <source>
        <dbReference type="Proteomes" id="UP000085678"/>
    </source>
</evidence>
<evidence type="ECO:0000313" key="3">
    <source>
        <dbReference type="RefSeq" id="XP_013392160.1"/>
    </source>
</evidence>
<dbReference type="InParanoid" id="A0A1S3I1L7"/>
<name>A0A1S3I1L7_LINAN</name>
<feature type="chain" id="PRO_5010233665" evidence="1">
    <location>
        <begin position="18"/>
        <end position="175"/>
    </location>
</feature>
<gene>
    <name evidence="3" type="primary">LOC106160176</name>
</gene>
<protein>
    <submittedName>
        <fullName evidence="3">Uncharacterized protein LOC106160176</fullName>
    </submittedName>
</protein>
<accession>A0A1S3I1L7</accession>
<sequence>MMLRVFLYLSSVGLVFSSTSFSPLHCYDCNFKTFTDGYGLKATHQACVEPEKDGHLLAKVKCDTACFNRLDENGCHSPLHCYDCNFKTFIYGNGLKATHPACVDPEKDGHLLAKVPCDTACFNRLDENGFVYRGCYTGNFGVDSSQDGCSFQVGATWCFCRMYLCNTALNFTLLP</sequence>
<keyword evidence="2" id="KW-1185">Reference proteome</keyword>
<dbReference type="GeneID" id="106160176"/>
<evidence type="ECO:0000256" key="1">
    <source>
        <dbReference type="SAM" id="SignalP"/>
    </source>
</evidence>
<dbReference type="AlphaFoldDB" id="A0A1S3I1L7"/>
<dbReference type="KEGG" id="lak:106160176"/>
<keyword evidence="1" id="KW-0732">Signal</keyword>
<dbReference type="Proteomes" id="UP000085678">
    <property type="component" value="Unplaced"/>
</dbReference>
<proteinExistence type="predicted"/>
<organism evidence="2 3">
    <name type="scientific">Lingula anatina</name>
    <name type="common">Brachiopod</name>
    <name type="synonym">Lingula unguis</name>
    <dbReference type="NCBI Taxonomy" id="7574"/>
    <lineage>
        <taxon>Eukaryota</taxon>
        <taxon>Metazoa</taxon>
        <taxon>Spiralia</taxon>
        <taxon>Lophotrochozoa</taxon>
        <taxon>Brachiopoda</taxon>
        <taxon>Linguliformea</taxon>
        <taxon>Lingulata</taxon>
        <taxon>Lingulida</taxon>
        <taxon>Linguloidea</taxon>
        <taxon>Lingulidae</taxon>
        <taxon>Lingula</taxon>
    </lineage>
</organism>
<reference evidence="3" key="1">
    <citation type="submission" date="2025-08" db="UniProtKB">
        <authorList>
            <consortium name="RefSeq"/>
        </authorList>
    </citation>
    <scope>IDENTIFICATION</scope>
    <source>
        <tissue evidence="3">Gonads</tissue>
    </source>
</reference>